<evidence type="ECO:0000313" key="4">
    <source>
        <dbReference type="EMBL" id="TQM67840.1"/>
    </source>
</evidence>
<dbReference type="OrthoDB" id="9807745at2"/>
<feature type="region of interest" description="Disordered" evidence="1">
    <location>
        <begin position="406"/>
        <end position="427"/>
    </location>
</feature>
<dbReference type="PANTHER" id="PTHR23028">
    <property type="entry name" value="ACETYLTRANSFERASE"/>
    <property type="match status" value="1"/>
</dbReference>
<name>A0A543IBB2_9ACTN</name>
<keyword evidence="2" id="KW-0472">Membrane</keyword>
<dbReference type="GO" id="GO:0016020">
    <property type="term" value="C:membrane"/>
    <property type="evidence" value="ECO:0007669"/>
    <property type="project" value="TreeGrafter"/>
</dbReference>
<accession>A0A543IBB2</accession>
<dbReference type="RefSeq" id="WP_141966924.1">
    <property type="nucleotide sequence ID" value="NZ_VFPO01000001.1"/>
</dbReference>
<proteinExistence type="predicted"/>
<gene>
    <name evidence="4" type="ORF">FHX41_1461</name>
</gene>
<feature type="transmembrane region" description="Helical" evidence="2">
    <location>
        <begin position="309"/>
        <end position="332"/>
    </location>
</feature>
<dbReference type="Pfam" id="PF01757">
    <property type="entry name" value="Acyl_transf_3"/>
    <property type="match status" value="1"/>
</dbReference>
<feature type="transmembrane region" description="Helical" evidence="2">
    <location>
        <begin position="234"/>
        <end position="250"/>
    </location>
</feature>
<feature type="transmembrane region" description="Helical" evidence="2">
    <location>
        <begin position="208"/>
        <end position="227"/>
    </location>
</feature>
<feature type="domain" description="Acyltransferase 3" evidence="3">
    <location>
        <begin position="15"/>
        <end position="390"/>
    </location>
</feature>
<evidence type="ECO:0000256" key="1">
    <source>
        <dbReference type="SAM" id="MobiDB-lite"/>
    </source>
</evidence>
<feature type="transmembrane region" description="Helical" evidence="2">
    <location>
        <begin position="374"/>
        <end position="395"/>
    </location>
</feature>
<dbReference type="Proteomes" id="UP000316706">
    <property type="component" value="Unassembled WGS sequence"/>
</dbReference>
<organism evidence="4 5">
    <name type="scientific">Actinomadura hallensis</name>
    <dbReference type="NCBI Taxonomy" id="337895"/>
    <lineage>
        <taxon>Bacteria</taxon>
        <taxon>Bacillati</taxon>
        <taxon>Actinomycetota</taxon>
        <taxon>Actinomycetes</taxon>
        <taxon>Streptosporangiales</taxon>
        <taxon>Thermomonosporaceae</taxon>
        <taxon>Actinomadura</taxon>
    </lineage>
</organism>
<protein>
    <submittedName>
        <fullName evidence="4">Peptidoglycan/LPS O-acetylase OafA/YrhL</fullName>
    </submittedName>
</protein>
<dbReference type="GO" id="GO:0000271">
    <property type="term" value="P:polysaccharide biosynthetic process"/>
    <property type="evidence" value="ECO:0007669"/>
    <property type="project" value="TreeGrafter"/>
</dbReference>
<keyword evidence="2" id="KW-1133">Transmembrane helix</keyword>
<feature type="transmembrane region" description="Helical" evidence="2">
    <location>
        <begin position="285"/>
        <end position="303"/>
    </location>
</feature>
<sequence length="427" mass="45542">MGAASGVSPPISRLGWLDALRGGAALAVAFHHASWVYLPSLREWLADWFDPGRCGVLVFFMVSGYIIPASLERRGSVRNFWIGRFFRIYPLLAVTSLLAVLPHLLGVLGLRAGLEQYSPATAVLAHATMLQDLLDVPNAMNVLWTLSYEMAFYLLVVALFVVGGHRRSASAAAVLTVVALVAVSLTATGLLAGQYAPNALLSRTAGTGPVVAVTAAALVVAIAAATSRRPGPQLAGGLLGGMIALVLVTVNGRIGAWEGLTMLAIMFMGTAVHRTEHGQITRRKAAVTAGVVLTGAIVAGTWHNSYRGINAQIVWCTAVLLAAATFAAAWRFRDRRFPRWATGLGTISFSVYLLHPLMLTVAVQFLNVPARQDVLGLVLFLGVLVALSWASHRWIEAPAQRLGRRLTRPARREQAPRPKVLASEGAG</sequence>
<feature type="transmembrane region" description="Helical" evidence="2">
    <location>
        <begin position="174"/>
        <end position="196"/>
    </location>
</feature>
<reference evidence="4 5" key="1">
    <citation type="submission" date="2019-06" db="EMBL/GenBank/DDBJ databases">
        <title>Sequencing the genomes of 1000 actinobacteria strains.</title>
        <authorList>
            <person name="Klenk H.-P."/>
        </authorList>
    </citation>
    <scope>NUCLEOTIDE SEQUENCE [LARGE SCALE GENOMIC DNA]</scope>
    <source>
        <strain evidence="4 5">DSM 45043</strain>
    </source>
</reference>
<dbReference type="GO" id="GO:0016747">
    <property type="term" value="F:acyltransferase activity, transferring groups other than amino-acyl groups"/>
    <property type="evidence" value="ECO:0007669"/>
    <property type="project" value="InterPro"/>
</dbReference>
<dbReference type="InterPro" id="IPR002656">
    <property type="entry name" value="Acyl_transf_3_dom"/>
</dbReference>
<feature type="transmembrane region" description="Helical" evidence="2">
    <location>
        <begin position="48"/>
        <end position="67"/>
    </location>
</feature>
<feature type="transmembrane region" description="Helical" evidence="2">
    <location>
        <begin position="256"/>
        <end position="273"/>
    </location>
</feature>
<dbReference type="PANTHER" id="PTHR23028:SF131">
    <property type="entry name" value="BLR2367 PROTEIN"/>
    <property type="match status" value="1"/>
</dbReference>
<feature type="transmembrane region" description="Helical" evidence="2">
    <location>
        <begin position="344"/>
        <end position="368"/>
    </location>
</feature>
<evidence type="ECO:0000259" key="3">
    <source>
        <dbReference type="Pfam" id="PF01757"/>
    </source>
</evidence>
<dbReference type="EMBL" id="VFPO01000001">
    <property type="protein sequence ID" value="TQM67840.1"/>
    <property type="molecule type" value="Genomic_DNA"/>
</dbReference>
<keyword evidence="5" id="KW-1185">Reference proteome</keyword>
<keyword evidence="2" id="KW-0812">Transmembrane</keyword>
<feature type="transmembrane region" description="Helical" evidence="2">
    <location>
        <begin position="88"/>
        <end position="110"/>
    </location>
</feature>
<dbReference type="InterPro" id="IPR050879">
    <property type="entry name" value="Acyltransferase_3"/>
</dbReference>
<evidence type="ECO:0000256" key="2">
    <source>
        <dbReference type="SAM" id="Phobius"/>
    </source>
</evidence>
<dbReference type="AlphaFoldDB" id="A0A543IBB2"/>
<feature type="transmembrane region" description="Helical" evidence="2">
    <location>
        <begin position="142"/>
        <end position="162"/>
    </location>
</feature>
<comment type="caution">
    <text evidence="4">The sequence shown here is derived from an EMBL/GenBank/DDBJ whole genome shotgun (WGS) entry which is preliminary data.</text>
</comment>
<evidence type="ECO:0000313" key="5">
    <source>
        <dbReference type="Proteomes" id="UP000316706"/>
    </source>
</evidence>